<accession>A0A382KQ43</accession>
<evidence type="ECO:0000256" key="1">
    <source>
        <dbReference type="SAM" id="MobiDB-lite"/>
    </source>
</evidence>
<proteinExistence type="predicted"/>
<feature type="non-terminal residue" evidence="2">
    <location>
        <position position="27"/>
    </location>
</feature>
<name>A0A382KQ43_9ZZZZ</name>
<reference evidence="2" key="1">
    <citation type="submission" date="2018-05" db="EMBL/GenBank/DDBJ databases">
        <authorList>
            <person name="Lanie J.A."/>
            <person name="Ng W.-L."/>
            <person name="Kazmierczak K.M."/>
            <person name="Andrzejewski T.M."/>
            <person name="Davidsen T.M."/>
            <person name="Wayne K.J."/>
            <person name="Tettelin H."/>
            <person name="Glass J.I."/>
            <person name="Rusch D."/>
            <person name="Podicherti R."/>
            <person name="Tsui H.-C.T."/>
            <person name="Winkler M.E."/>
        </authorList>
    </citation>
    <scope>NUCLEOTIDE SEQUENCE</scope>
</reference>
<protein>
    <submittedName>
        <fullName evidence="2">Uncharacterized protein</fullName>
    </submittedName>
</protein>
<dbReference type="AlphaFoldDB" id="A0A382KQ43"/>
<evidence type="ECO:0000313" key="2">
    <source>
        <dbReference type="EMBL" id="SVC25685.1"/>
    </source>
</evidence>
<feature type="region of interest" description="Disordered" evidence="1">
    <location>
        <begin position="1"/>
        <end position="27"/>
    </location>
</feature>
<sequence>MSEEILENTSEEIADETAEDQEEIVAS</sequence>
<gene>
    <name evidence="2" type="ORF">METZ01_LOCUS278539</name>
</gene>
<dbReference type="EMBL" id="UINC01081636">
    <property type="protein sequence ID" value="SVC25685.1"/>
    <property type="molecule type" value="Genomic_DNA"/>
</dbReference>
<organism evidence="2">
    <name type="scientific">marine metagenome</name>
    <dbReference type="NCBI Taxonomy" id="408172"/>
    <lineage>
        <taxon>unclassified sequences</taxon>
        <taxon>metagenomes</taxon>
        <taxon>ecological metagenomes</taxon>
    </lineage>
</organism>